<dbReference type="AlphaFoldDB" id="D4RY78"/>
<sequence>MKILLIKGSLRGENSHSLMVARKFVEGICEETDSEVKEIYLGNTRIEHCRGCFACWKVTPGRCAIKDDMAGIISDILDSDVIILCFPLYFFGVSSPMKTLMDRLLPLKMPYKGCLSTEENPVIMDFRHDLSKKRLVLISSCAHASTDVVYEPVTKQFDLAWGPGNYDTVFCPQGEILMLEQMKPILSVYLNKVKEAGRELAKEGRLSEETHKKVCAPLIPVRAVEKMMTGYWQDYPQEME</sequence>
<dbReference type="Proteomes" id="UP000006238">
    <property type="component" value="Unassembled WGS sequence"/>
</dbReference>
<protein>
    <submittedName>
        <fullName evidence="4">Flavin reductase</fullName>
        <ecNumber evidence="4">1.7.-.-</ecNumber>
    </submittedName>
</protein>
<keyword evidence="1" id="KW-0285">Flavoprotein</keyword>
<accession>D4RY78</accession>
<keyword evidence="2" id="KW-0288">FMN</keyword>
<dbReference type="GeneID" id="98917269"/>
<evidence type="ECO:0000256" key="1">
    <source>
        <dbReference type="ARBA" id="ARBA00022630"/>
    </source>
</evidence>
<dbReference type="InterPro" id="IPR029039">
    <property type="entry name" value="Flavoprotein-like_sf"/>
</dbReference>
<organism evidence="4 5">
    <name type="scientific">Eshraghiella crossota DSM 2876</name>
    <dbReference type="NCBI Taxonomy" id="511680"/>
    <lineage>
        <taxon>Bacteria</taxon>
        <taxon>Bacillati</taxon>
        <taxon>Bacillota</taxon>
        <taxon>Clostridia</taxon>
        <taxon>Lachnospirales</taxon>
        <taxon>Lachnospiraceae</taxon>
        <taxon>Eshraghiella</taxon>
    </lineage>
</organism>
<dbReference type="InterPro" id="IPR003680">
    <property type="entry name" value="Flavodoxin_fold"/>
</dbReference>
<evidence type="ECO:0000259" key="3">
    <source>
        <dbReference type="Pfam" id="PF02525"/>
    </source>
</evidence>
<name>D4RY78_9FIRM</name>
<evidence type="ECO:0000313" key="4">
    <source>
        <dbReference type="EMBL" id="EFF68978.1"/>
    </source>
</evidence>
<dbReference type="EC" id="1.7.-.-" evidence="4"/>
<evidence type="ECO:0000313" key="5">
    <source>
        <dbReference type="Proteomes" id="UP000006238"/>
    </source>
</evidence>
<dbReference type="SUPFAM" id="SSF52218">
    <property type="entry name" value="Flavoproteins"/>
    <property type="match status" value="1"/>
</dbReference>
<dbReference type="GO" id="GO:0016491">
    <property type="term" value="F:oxidoreductase activity"/>
    <property type="evidence" value="ECO:0007669"/>
    <property type="project" value="UniProtKB-KW"/>
</dbReference>
<comment type="caution">
    <text evidence="4">The sequence shown here is derived from an EMBL/GenBank/DDBJ whole genome shotgun (WGS) entry which is preliminary data.</text>
</comment>
<dbReference type="eggNOG" id="COG0655">
    <property type="taxonomic scope" value="Bacteria"/>
</dbReference>
<dbReference type="STRING" id="45851.BHV86_05120"/>
<dbReference type="Pfam" id="PF02525">
    <property type="entry name" value="Flavodoxin_2"/>
    <property type="match status" value="1"/>
</dbReference>
<dbReference type="EMBL" id="ABWN01000022">
    <property type="protein sequence ID" value="EFF68978.1"/>
    <property type="molecule type" value="Genomic_DNA"/>
</dbReference>
<dbReference type="PANTHER" id="PTHR43278">
    <property type="entry name" value="NAD(P)H-DEPENDENT FMN-CONTAINING OXIDOREDUCTASE YWQN-RELATED"/>
    <property type="match status" value="1"/>
</dbReference>
<keyword evidence="4" id="KW-0560">Oxidoreductase</keyword>
<dbReference type="InterPro" id="IPR051796">
    <property type="entry name" value="ISF_SsuE-like"/>
</dbReference>
<dbReference type="Gene3D" id="3.40.50.360">
    <property type="match status" value="1"/>
</dbReference>
<dbReference type="HOGENOM" id="CLU_050993_4_0_9"/>
<feature type="domain" description="Flavodoxin-like fold" evidence="3">
    <location>
        <begin position="1"/>
        <end position="140"/>
    </location>
</feature>
<proteinExistence type="predicted"/>
<gene>
    <name evidence="4" type="ORF">BUTYVIB_00783</name>
</gene>
<reference evidence="4 5" key="1">
    <citation type="submission" date="2010-02" db="EMBL/GenBank/DDBJ databases">
        <authorList>
            <person name="Weinstock G."/>
            <person name="Sodergren E."/>
            <person name="Clifton S."/>
            <person name="Fulton L."/>
            <person name="Fulton B."/>
            <person name="Courtney L."/>
            <person name="Fronick C."/>
            <person name="Harrison M."/>
            <person name="Strong C."/>
            <person name="Farmer C."/>
            <person name="Delahaunty K."/>
            <person name="Markovic C."/>
            <person name="Hall O."/>
            <person name="Minx P."/>
            <person name="Tomlinson C."/>
            <person name="Mitreva M."/>
            <person name="Nelson J."/>
            <person name="Hou S."/>
            <person name="Wollam A."/>
            <person name="Pepin K.H."/>
            <person name="Johnson M."/>
            <person name="Bhonagiri V."/>
            <person name="Zhang X."/>
            <person name="Suruliraj S."/>
            <person name="Warren W."/>
            <person name="Chinwalla A."/>
            <person name="Mardis E.R."/>
            <person name="Wilson R.K."/>
        </authorList>
    </citation>
    <scope>NUCLEOTIDE SEQUENCE [LARGE SCALE GENOMIC DNA]</scope>
    <source>
        <strain evidence="4 5">DSM 2876</strain>
    </source>
</reference>
<keyword evidence="5" id="KW-1185">Reference proteome</keyword>
<evidence type="ECO:0000256" key="2">
    <source>
        <dbReference type="ARBA" id="ARBA00022643"/>
    </source>
</evidence>
<dbReference type="PANTHER" id="PTHR43278:SF2">
    <property type="entry name" value="IRON-SULFUR FLAVOPROTEIN"/>
    <property type="match status" value="1"/>
</dbReference>
<dbReference type="RefSeq" id="WP_005601882.1">
    <property type="nucleotide sequence ID" value="NZ_GG663521.1"/>
</dbReference>